<gene>
    <name evidence="1" type="ORF">L6452_03699</name>
</gene>
<evidence type="ECO:0000313" key="1">
    <source>
        <dbReference type="EMBL" id="KAI3772513.1"/>
    </source>
</evidence>
<reference evidence="1 2" key="2">
    <citation type="journal article" date="2022" name="Mol. Ecol. Resour.">
        <title>The genomes of chicory, endive, great burdock and yacon provide insights into Asteraceae paleo-polyploidization history and plant inulin production.</title>
        <authorList>
            <person name="Fan W."/>
            <person name="Wang S."/>
            <person name="Wang H."/>
            <person name="Wang A."/>
            <person name="Jiang F."/>
            <person name="Liu H."/>
            <person name="Zhao H."/>
            <person name="Xu D."/>
            <person name="Zhang Y."/>
        </authorList>
    </citation>
    <scope>NUCLEOTIDE SEQUENCE [LARGE SCALE GENOMIC DNA]</scope>
    <source>
        <strain evidence="2">cv. Niubang</strain>
    </source>
</reference>
<evidence type="ECO:0000313" key="2">
    <source>
        <dbReference type="Proteomes" id="UP001055879"/>
    </source>
</evidence>
<dbReference type="Proteomes" id="UP001055879">
    <property type="component" value="Linkage Group LG01"/>
</dbReference>
<organism evidence="1 2">
    <name type="scientific">Arctium lappa</name>
    <name type="common">Greater burdock</name>
    <name type="synonym">Lappa major</name>
    <dbReference type="NCBI Taxonomy" id="4217"/>
    <lineage>
        <taxon>Eukaryota</taxon>
        <taxon>Viridiplantae</taxon>
        <taxon>Streptophyta</taxon>
        <taxon>Embryophyta</taxon>
        <taxon>Tracheophyta</taxon>
        <taxon>Spermatophyta</taxon>
        <taxon>Magnoliopsida</taxon>
        <taxon>eudicotyledons</taxon>
        <taxon>Gunneridae</taxon>
        <taxon>Pentapetalae</taxon>
        <taxon>asterids</taxon>
        <taxon>campanulids</taxon>
        <taxon>Asterales</taxon>
        <taxon>Asteraceae</taxon>
        <taxon>Carduoideae</taxon>
        <taxon>Cardueae</taxon>
        <taxon>Arctiinae</taxon>
        <taxon>Arctium</taxon>
    </lineage>
</organism>
<dbReference type="EMBL" id="CM042047">
    <property type="protein sequence ID" value="KAI3772513.1"/>
    <property type="molecule type" value="Genomic_DNA"/>
</dbReference>
<proteinExistence type="predicted"/>
<reference evidence="2" key="1">
    <citation type="journal article" date="2022" name="Mol. Ecol. Resour.">
        <title>The genomes of chicory, endive, great burdock and yacon provide insights into Asteraceae palaeo-polyploidization history and plant inulin production.</title>
        <authorList>
            <person name="Fan W."/>
            <person name="Wang S."/>
            <person name="Wang H."/>
            <person name="Wang A."/>
            <person name="Jiang F."/>
            <person name="Liu H."/>
            <person name="Zhao H."/>
            <person name="Xu D."/>
            <person name="Zhang Y."/>
        </authorList>
    </citation>
    <scope>NUCLEOTIDE SEQUENCE [LARGE SCALE GENOMIC DNA]</scope>
    <source>
        <strain evidence="2">cv. Niubang</strain>
    </source>
</reference>
<keyword evidence="2" id="KW-1185">Reference proteome</keyword>
<protein>
    <submittedName>
        <fullName evidence="1">Uncharacterized protein</fullName>
    </submittedName>
</protein>
<comment type="caution">
    <text evidence="1">The sequence shown here is derived from an EMBL/GenBank/DDBJ whole genome shotgun (WGS) entry which is preliminary data.</text>
</comment>
<accession>A0ACB9FNJ2</accession>
<name>A0ACB9FNJ2_ARCLA</name>
<sequence>MTLTPKKPSESTPSTIEFLDMLFDDTTSYAATEHFSPSPKDMLSDTNQQHHFLRHQFQRLQGEFDRFLGTNGHRVTLHEQGSIRDQDLSISLDATNKSLDELLGLIKEKNTEILRVISDFFKCMEAMQQDILSLRDPLSDALDQANTQDQVNTQILDVISKINAKLDDMSASVARYYAETLDIDISDSAFMFVEKNLQTILFNKEGTEAEEEKDHLASAEIEGTNTVIAIDSAEGKV</sequence>